<evidence type="ECO:0000313" key="2">
    <source>
        <dbReference type="EMBL" id="EFK95122.1"/>
    </source>
</evidence>
<dbReference type="AlphaFoldDB" id="D9PMU1"/>
<dbReference type="EMBL" id="ADZX01000877">
    <property type="protein sequence ID" value="EFK95122.1"/>
    <property type="molecule type" value="Genomic_DNA"/>
</dbReference>
<proteinExistence type="predicted"/>
<evidence type="ECO:0000256" key="1">
    <source>
        <dbReference type="SAM" id="MobiDB-lite"/>
    </source>
</evidence>
<reference evidence="2" key="1">
    <citation type="submission" date="2010-07" db="EMBL/GenBank/DDBJ databases">
        <authorList>
            <consortium name="CONSOLIDER consortium CSD2007-00005"/>
            <person name="Guazzaroni M.-E."/>
            <person name="Richter M."/>
            <person name="Garcia-Salamanca A."/>
            <person name="Yarza P."/>
            <person name="Ferrer M."/>
        </authorList>
    </citation>
    <scope>NUCLEOTIDE SEQUENCE</scope>
</reference>
<comment type="caution">
    <text evidence="2">The sequence shown here is derived from an EMBL/GenBank/DDBJ whole genome shotgun (WGS) entry which is preliminary data.</text>
</comment>
<protein>
    <submittedName>
        <fullName evidence="2">Uncharacterized protein</fullName>
    </submittedName>
</protein>
<gene>
    <name evidence="2" type="ORF">LDC_2870</name>
</gene>
<feature type="region of interest" description="Disordered" evidence="1">
    <location>
        <begin position="1"/>
        <end position="31"/>
    </location>
</feature>
<sequence>MAFGARQGELVSGADADAQQAPEPEPEGRLQLGEERFVRHCEQARSVLGRPGPDDPASTV</sequence>
<reference evidence="2" key="2">
    <citation type="journal article" date="2011" name="Microb. Ecol.">
        <title>Taxonomic and Functional Metagenomic Profiling of the Microbial Community in the Anoxic Sediment of a Sub-saline Shallow Lake (Laguna de Carrizo, Central Spain).</title>
        <authorList>
            <person name="Ferrer M."/>
            <person name="Guazzaroni M.E."/>
            <person name="Richter M."/>
            <person name="Garcia-Salamanca A."/>
            <person name="Yarza P."/>
            <person name="Suarez-Suarez A."/>
            <person name="Solano J."/>
            <person name="Alcaide M."/>
            <person name="van Dillewijn P."/>
            <person name="Molina-Henares M.A."/>
            <person name="Lopez-Cortes N."/>
            <person name="Al-Ramahi Y."/>
            <person name="Guerrero C."/>
            <person name="Acosta A."/>
            <person name="de Eugenio L.I."/>
            <person name="Martinez V."/>
            <person name="Marques S."/>
            <person name="Rojo F."/>
            <person name="Santero E."/>
            <person name="Genilloud O."/>
            <person name="Perez-Perez J."/>
            <person name="Rossello-Mora R."/>
            <person name="Ramos J.L."/>
        </authorList>
    </citation>
    <scope>NUCLEOTIDE SEQUENCE</scope>
</reference>
<organism evidence="2">
    <name type="scientific">sediment metagenome</name>
    <dbReference type="NCBI Taxonomy" id="749907"/>
    <lineage>
        <taxon>unclassified sequences</taxon>
        <taxon>metagenomes</taxon>
        <taxon>ecological metagenomes</taxon>
    </lineage>
</organism>
<accession>D9PMU1</accession>
<feature type="non-terminal residue" evidence="2">
    <location>
        <position position="60"/>
    </location>
</feature>
<name>D9PMU1_9ZZZZ</name>